<reference evidence="2 3" key="1">
    <citation type="submission" date="2017-08" db="EMBL/GenBank/DDBJ databases">
        <title>Infants hospitalized years apart are colonized by the same room-sourced microbial strains.</title>
        <authorList>
            <person name="Brooks B."/>
            <person name="Olm M.R."/>
            <person name="Firek B.A."/>
            <person name="Baker R."/>
            <person name="Thomas B.C."/>
            <person name="Morowitz M.J."/>
            <person name="Banfield J.F."/>
        </authorList>
    </citation>
    <scope>NUCLEOTIDE SEQUENCE [LARGE SCALE GENOMIC DNA]</scope>
    <source>
        <strain evidence="2">S2_005_002_R2_34</strain>
    </source>
</reference>
<evidence type="ECO:0000256" key="1">
    <source>
        <dbReference type="SAM" id="Phobius"/>
    </source>
</evidence>
<keyword evidence="1" id="KW-1133">Transmembrane helix</keyword>
<comment type="caution">
    <text evidence="2">The sequence shown here is derived from an EMBL/GenBank/DDBJ whole genome shotgun (WGS) entry which is preliminary data.</text>
</comment>
<gene>
    <name evidence="2" type="ORF">DI556_11785</name>
</gene>
<evidence type="ECO:0000313" key="3">
    <source>
        <dbReference type="Proteomes" id="UP000249185"/>
    </source>
</evidence>
<dbReference type="EMBL" id="QFPW01000008">
    <property type="protein sequence ID" value="PZQ49225.1"/>
    <property type="molecule type" value="Genomic_DNA"/>
</dbReference>
<evidence type="ECO:0000313" key="2">
    <source>
        <dbReference type="EMBL" id="PZQ49225.1"/>
    </source>
</evidence>
<organism evidence="2 3">
    <name type="scientific">Rhodovulum sulfidophilum</name>
    <name type="common">Rhodobacter sulfidophilus</name>
    <dbReference type="NCBI Taxonomy" id="35806"/>
    <lineage>
        <taxon>Bacteria</taxon>
        <taxon>Pseudomonadati</taxon>
        <taxon>Pseudomonadota</taxon>
        <taxon>Alphaproteobacteria</taxon>
        <taxon>Rhodobacterales</taxon>
        <taxon>Paracoccaceae</taxon>
        <taxon>Rhodovulum</taxon>
    </lineage>
</organism>
<feature type="transmembrane region" description="Helical" evidence="1">
    <location>
        <begin position="71"/>
        <end position="92"/>
    </location>
</feature>
<feature type="transmembrane region" description="Helical" evidence="1">
    <location>
        <begin position="139"/>
        <end position="158"/>
    </location>
</feature>
<proteinExistence type="predicted"/>
<protein>
    <submittedName>
        <fullName evidence="2">Component of SufBCD complex</fullName>
    </submittedName>
</protein>
<keyword evidence="1" id="KW-0472">Membrane</keyword>
<dbReference type="AlphaFoldDB" id="A0A2W5NEL6"/>
<feature type="transmembrane region" description="Helical" evidence="1">
    <location>
        <begin position="12"/>
        <end position="31"/>
    </location>
</feature>
<feature type="transmembrane region" description="Helical" evidence="1">
    <location>
        <begin position="98"/>
        <end position="118"/>
    </location>
</feature>
<dbReference type="Proteomes" id="UP000249185">
    <property type="component" value="Unassembled WGS sequence"/>
</dbReference>
<keyword evidence="1" id="KW-0812">Transmembrane</keyword>
<sequence length="166" mass="17868">MLHPFNTLSFLSIWYWAFTVLVWTLVTHRVLGVPHDMLLRAARLPEVAARVDTLAHIAADRARGLAESAGVALAALAGFCLAMLAVLGFVFGVELARALVPLAFPLALVAALTARLAARVRAEGLRGEPLRRLLSRHRARNQGVAILAMFAAAVLAVTEPAAFFPR</sequence>
<name>A0A2W5NEL6_RHOSU</name>
<accession>A0A2W5NEL6</accession>